<keyword evidence="2" id="KW-0472">Membrane</keyword>
<dbReference type="Proteomes" id="UP000282892">
    <property type="component" value="Chromosome"/>
</dbReference>
<keyword evidence="2" id="KW-0812">Transmembrane</keyword>
<dbReference type="KEGG" id="nmk:CHR53_01935"/>
<feature type="compositionally biased region" description="Low complexity" evidence="1">
    <location>
        <begin position="406"/>
        <end position="418"/>
    </location>
</feature>
<proteinExistence type="predicted"/>
<gene>
    <name evidence="4" type="ORF">CHR53_01935</name>
</gene>
<evidence type="ECO:0000313" key="4">
    <source>
        <dbReference type="EMBL" id="AZU60122.1"/>
    </source>
</evidence>
<name>A0A3T0HSK3_9BACI</name>
<dbReference type="RefSeq" id="WP_127484651.1">
    <property type="nucleotide sequence ID" value="NZ_CP022572.1"/>
</dbReference>
<keyword evidence="2" id="KW-1133">Transmembrane helix</keyword>
<dbReference type="Gene3D" id="3.30.2010.10">
    <property type="entry name" value="Metalloproteases ('zincins'), catalytic domain"/>
    <property type="match status" value="1"/>
</dbReference>
<evidence type="ECO:0000259" key="3">
    <source>
        <dbReference type="Pfam" id="PF05569"/>
    </source>
</evidence>
<dbReference type="PANTHER" id="PTHR34978:SF3">
    <property type="entry name" value="SLR0241 PROTEIN"/>
    <property type="match status" value="1"/>
</dbReference>
<feature type="region of interest" description="Disordered" evidence="1">
    <location>
        <begin position="341"/>
        <end position="425"/>
    </location>
</feature>
<accession>A0A3T0HSK3</accession>
<feature type="transmembrane region" description="Helical" evidence="2">
    <location>
        <begin position="6"/>
        <end position="27"/>
    </location>
</feature>
<dbReference type="Pfam" id="PF14172">
    <property type="entry name" value="DUF4309"/>
    <property type="match status" value="1"/>
</dbReference>
<organism evidence="4 5">
    <name type="scientific">Neobacillus mesonae</name>
    <dbReference type="NCBI Taxonomy" id="1193713"/>
    <lineage>
        <taxon>Bacteria</taxon>
        <taxon>Bacillati</taxon>
        <taxon>Bacillota</taxon>
        <taxon>Bacilli</taxon>
        <taxon>Bacillales</taxon>
        <taxon>Bacillaceae</taxon>
        <taxon>Neobacillus</taxon>
    </lineage>
</organism>
<dbReference type="InterPro" id="IPR052173">
    <property type="entry name" value="Beta-lactam_resp_regulator"/>
</dbReference>
<evidence type="ECO:0000313" key="5">
    <source>
        <dbReference type="Proteomes" id="UP000282892"/>
    </source>
</evidence>
<feature type="domain" description="Peptidase M56" evidence="3">
    <location>
        <begin position="9"/>
        <end position="313"/>
    </location>
</feature>
<dbReference type="CDD" id="cd07341">
    <property type="entry name" value="M56_BlaR1_MecR1_like"/>
    <property type="match status" value="1"/>
</dbReference>
<dbReference type="InterPro" id="IPR008756">
    <property type="entry name" value="Peptidase_M56"/>
</dbReference>
<dbReference type="PANTHER" id="PTHR34978">
    <property type="entry name" value="POSSIBLE SENSOR-TRANSDUCER PROTEIN BLAR"/>
    <property type="match status" value="1"/>
</dbReference>
<keyword evidence="5" id="KW-1185">Reference proteome</keyword>
<feature type="compositionally biased region" description="Polar residues" evidence="1">
    <location>
        <begin position="341"/>
        <end position="405"/>
    </location>
</feature>
<feature type="transmembrane region" description="Helical" evidence="2">
    <location>
        <begin position="123"/>
        <end position="143"/>
    </location>
</feature>
<dbReference type="Pfam" id="PF05569">
    <property type="entry name" value="Peptidase_M56"/>
    <property type="match status" value="1"/>
</dbReference>
<reference evidence="4 5" key="1">
    <citation type="submission" date="2017-07" db="EMBL/GenBank/DDBJ databases">
        <title>The complete genome sequence of Bacillus mesonae strain H20-5, an efficient strain improving plant abiotic stress resistance.</title>
        <authorList>
            <person name="Kim S.Y."/>
            <person name="Song H."/>
            <person name="Sang M.K."/>
            <person name="Weon H.-Y."/>
            <person name="Song J."/>
        </authorList>
    </citation>
    <scope>NUCLEOTIDE SEQUENCE [LARGE SCALE GENOMIC DNA]</scope>
    <source>
        <strain evidence="4 5">H20-5</strain>
    </source>
</reference>
<feature type="transmembrane region" description="Helical" evidence="2">
    <location>
        <begin position="39"/>
        <end position="57"/>
    </location>
</feature>
<dbReference type="InterPro" id="IPR025453">
    <property type="entry name" value="DUF4309"/>
</dbReference>
<dbReference type="AlphaFoldDB" id="A0A3T0HSK3"/>
<dbReference type="EMBL" id="CP022572">
    <property type="protein sequence ID" value="AZU60122.1"/>
    <property type="molecule type" value="Genomic_DNA"/>
</dbReference>
<evidence type="ECO:0000256" key="2">
    <source>
        <dbReference type="SAM" id="Phobius"/>
    </source>
</evidence>
<sequence length="581" mass="64722">MVLSAIFKEVLLLSLMGSILALGILVIKAIFRQRLSAKLHYYIWILLVLRLIVPINIQSHISFISFIPIEQKELDPHFIAEQYVPNIIPNSTIATENTPSIEDSNALADPGIIGAILSYDTAAVLWIIGVSSISLYILCVNILMRAKLKKCSVCEREDLIEILEAEKSKLKVNSKIKIIYSNYSKSPAVYGMIHPKIIISEELIDKLTKEEFRFVLSHELTHIKNKDLVVNTILMIVKAIYWFNPLIWYSLNQVKQDCEVACDASVISTLKTEEVKKYGQTIINMLRLFSEKRSTIGTLGYASKYNKRRIIMITQFKKSSAICAVLALSLTIMVGCSSTIKPGSSDVSPNENSNINSSTVSVEKTSQDQASQSNTTQDKSSNVSQSNTTQDKSSNVSQSHTTQDKTSNASASNNNTSSLPSNGDTQRKLLSSIMQLAKQGKIINSEFPVKTTVIEDVEKKLGNPDKADWVPNAKGNYAVFSKYNVVFGFNKGSQIFEARSFDKKLNELSLSMVKKVFGTPAYDVESKGEEIIGYVANSEYKILLVFPKPSNSNRDPVMDHYSVLYPKGTVNNMSNDTGRQW</sequence>
<dbReference type="OrthoDB" id="9790935at2"/>
<evidence type="ECO:0000256" key="1">
    <source>
        <dbReference type="SAM" id="MobiDB-lite"/>
    </source>
</evidence>
<protein>
    <recommendedName>
        <fullName evidence="3">Peptidase M56 domain-containing protein</fullName>
    </recommendedName>
</protein>